<feature type="chain" id="PRO_5018104897" evidence="18">
    <location>
        <begin position="24"/>
        <end position="1484"/>
    </location>
</feature>
<dbReference type="Proteomes" id="UP000079169">
    <property type="component" value="Unplaced"/>
</dbReference>
<evidence type="ECO:0000256" key="6">
    <source>
        <dbReference type="ARBA" id="ARBA00022729"/>
    </source>
</evidence>
<feature type="domain" description="SSD" evidence="19">
    <location>
        <begin position="711"/>
        <end position="807"/>
    </location>
</feature>
<keyword evidence="8" id="KW-0445">Lipid transport</keyword>
<evidence type="ECO:0000256" key="10">
    <source>
        <dbReference type="ARBA" id="ARBA00023136"/>
    </source>
</evidence>
<evidence type="ECO:0000256" key="16">
    <source>
        <dbReference type="SAM" id="MobiDB-lite"/>
    </source>
</evidence>
<evidence type="ECO:0000256" key="17">
    <source>
        <dbReference type="SAM" id="Phobius"/>
    </source>
</evidence>
<feature type="transmembrane region" description="Helical" evidence="17">
    <location>
        <begin position="873"/>
        <end position="892"/>
    </location>
</feature>
<dbReference type="InterPro" id="IPR000731">
    <property type="entry name" value="SSD"/>
</dbReference>
<feature type="signal peptide" evidence="18">
    <location>
        <begin position="1"/>
        <end position="23"/>
    </location>
</feature>
<feature type="transmembrane region" description="Helical" evidence="17">
    <location>
        <begin position="386"/>
        <end position="407"/>
    </location>
</feature>
<evidence type="ECO:0000313" key="21">
    <source>
        <dbReference type="RefSeq" id="XP_026680597.1"/>
    </source>
</evidence>
<dbReference type="STRING" id="121845.A0A3Q0IWF7"/>
<protein>
    <submittedName>
        <fullName evidence="21">NPC intracellular cholesterol transporter 1-like</fullName>
    </submittedName>
</protein>
<dbReference type="InterPro" id="IPR053958">
    <property type="entry name" value="HMGCR/SNAP/NPC1-like_SSD"/>
</dbReference>
<feature type="domain" description="SSD" evidence="19">
    <location>
        <begin position="386"/>
        <end position="467"/>
    </location>
</feature>
<dbReference type="GO" id="GO:0012505">
    <property type="term" value="C:endomembrane system"/>
    <property type="evidence" value="ECO:0007669"/>
    <property type="project" value="UniProtKB-SubCell"/>
</dbReference>
<keyword evidence="9" id="KW-0443">Lipid metabolism</keyword>
<dbReference type="KEGG" id="dci:103510845"/>
<feature type="region of interest" description="Disordered" evidence="16">
    <location>
        <begin position="1038"/>
        <end position="1066"/>
    </location>
</feature>
<dbReference type="SUPFAM" id="SSF82866">
    <property type="entry name" value="Multidrug efflux transporter AcrB transmembrane domain"/>
    <property type="match status" value="3"/>
</dbReference>
<evidence type="ECO:0000256" key="1">
    <source>
        <dbReference type="ARBA" id="ARBA00004127"/>
    </source>
</evidence>
<evidence type="ECO:0000256" key="14">
    <source>
        <dbReference type="ARBA" id="ARBA00023221"/>
    </source>
</evidence>
<dbReference type="Gene3D" id="1.20.1640.10">
    <property type="entry name" value="Multidrug efflux transporter AcrB transmembrane domain"/>
    <property type="match status" value="3"/>
</dbReference>
<dbReference type="GO" id="GO:0008203">
    <property type="term" value="P:cholesterol metabolic process"/>
    <property type="evidence" value="ECO:0007669"/>
    <property type="project" value="UniProtKB-KW"/>
</dbReference>
<evidence type="ECO:0000256" key="4">
    <source>
        <dbReference type="ARBA" id="ARBA00022548"/>
    </source>
</evidence>
<evidence type="ECO:0000256" key="18">
    <source>
        <dbReference type="SAM" id="SignalP"/>
    </source>
</evidence>
<evidence type="ECO:0000256" key="11">
    <source>
        <dbReference type="ARBA" id="ARBA00023157"/>
    </source>
</evidence>
<evidence type="ECO:0000256" key="15">
    <source>
        <dbReference type="ARBA" id="ARBA00034049"/>
    </source>
</evidence>
<gene>
    <name evidence="21" type="primary">LOC103510845</name>
</gene>
<dbReference type="GO" id="GO:0016020">
    <property type="term" value="C:membrane"/>
    <property type="evidence" value="ECO:0007669"/>
    <property type="project" value="TreeGrafter"/>
</dbReference>
<feature type="transmembrane region" description="Helical" evidence="17">
    <location>
        <begin position="1398"/>
        <end position="1421"/>
    </location>
</feature>
<feature type="transmembrane region" description="Helical" evidence="17">
    <location>
        <begin position="552"/>
        <end position="572"/>
    </location>
</feature>
<evidence type="ECO:0000256" key="13">
    <source>
        <dbReference type="ARBA" id="ARBA00023180"/>
    </source>
</evidence>
<feature type="transmembrane region" description="Helical" evidence="17">
    <location>
        <begin position="674"/>
        <end position="691"/>
    </location>
</feature>
<proteinExistence type="inferred from homology"/>
<keyword evidence="20" id="KW-1185">Reference proteome</keyword>
<keyword evidence="13" id="KW-0325">Glycoprotein</keyword>
<name>A0A3Q0IWF7_DIACI</name>
<evidence type="ECO:0000259" key="19">
    <source>
        <dbReference type="PROSITE" id="PS50156"/>
    </source>
</evidence>
<organism evidence="20 21">
    <name type="scientific">Diaphorina citri</name>
    <name type="common">Asian citrus psyllid</name>
    <dbReference type="NCBI Taxonomy" id="121845"/>
    <lineage>
        <taxon>Eukaryota</taxon>
        <taxon>Metazoa</taxon>
        <taxon>Ecdysozoa</taxon>
        <taxon>Arthropoda</taxon>
        <taxon>Hexapoda</taxon>
        <taxon>Insecta</taxon>
        <taxon>Pterygota</taxon>
        <taxon>Neoptera</taxon>
        <taxon>Paraneoptera</taxon>
        <taxon>Hemiptera</taxon>
        <taxon>Sternorrhyncha</taxon>
        <taxon>Psylloidea</taxon>
        <taxon>Psyllidae</taxon>
        <taxon>Diaphorininae</taxon>
        <taxon>Diaphorina</taxon>
    </lineage>
</organism>
<accession>A0A3Q0IWF7</accession>
<feature type="transmembrane region" description="Helical" evidence="17">
    <location>
        <begin position="336"/>
        <end position="355"/>
    </location>
</feature>
<dbReference type="RefSeq" id="XP_026680597.1">
    <property type="nucleotide sequence ID" value="XM_026824796.1"/>
</dbReference>
<comment type="similarity">
    <text evidence="2">Belongs to the patched family.</text>
</comment>
<keyword evidence="11" id="KW-1015">Disulfide bond</keyword>
<evidence type="ECO:0000256" key="3">
    <source>
        <dbReference type="ARBA" id="ARBA00022448"/>
    </source>
</evidence>
<dbReference type="Pfam" id="PF16414">
    <property type="entry name" value="NPC1_N"/>
    <property type="match status" value="2"/>
</dbReference>
<dbReference type="Pfam" id="PF12349">
    <property type="entry name" value="Sterol-sensing"/>
    <property type="match status" value="2"/>
</dbReference>
<evidence type="ECO:0000313" key="20">
    <source>
        <dbReference type="Proteomes" id="UP000079169"/>
    </source>
</evidence>
<keyword evidence="14" id="KW-0753">Steroid metabolism</keyword>
<evidence type="ECO:0000256" key="7">
    <source>
        <dbReference type="ARBA" id="ARBA00022989"/>
    </source>
</evidence>
<feature type="transmembrane region" description="Helical" evidence="17">
    <location>
        <begin position="711"/>
        <end position="728"/>
    </location>
</feature>
<feature type="transmembrane region" description="Helical" evidence="17">
    <location>
        <begin position="1268"/>
        <end position="1289"/>
    </location>
</feature>
<comment type="subcellular location">
    <subcellularLocation>
        <location evidence="1">Endomembrane system</location>
        <topology evidence="1">Multi-pass membrane protein</topology>
    </subcellularLocation>
</comment>
<feature type="transmembrane region" description="Helical" evidence="17">
    <location>
        <begin position="273"/>
        <end position="293"/>
    </location>
</feature>
<dbReference type="PANTHER" id="PTHR45727:SF2">
    <property type="entry name" value="NPC INTRACELLULAR CHOLESTEROL TRANSPORTER 1"/>
    <property type="match status" value="1"/>
</dbReference>
<keyword evidence="4" id="KW-0153">Cholesterol metabolism</keyword>
<dbReference type="GeneID" id="103510845"/>
<reference evidence="21" key="1">
    <citation type="submission" date="2025-08" db="UniProtKB">
        <authorList>
            <consortium name="RefSeq"/>
        </authorList>
    </citation>
    <scope>IDENTIFICATION</scope>
</reference>
<keyword evidence="3" id="KW-0813">Transport</keyword>
<evidence type="ECO:0000256" key="12">
    <source>
        <dbReference type="ARBA" id="ARBA00023166"/>
    </source>
</evidence>
<dbReference type="PANTHER" id="PTHR45727">
    <property type="entry name" value="NPC INTRACELLULAR CHOLESTEROL TRANSPORTER 1"/>
    <property type="match status" value="1"/>
</dbReference>
<feature type="compositionally biased region" description="Low complexity" evidence="16">
    <location>
        <begin position="1051"/>
        <end position="1066"/>
    </location>
</feature>
<dbReference type="PROSITE" id="PS50156">
    <property type="entry name" value="SSD"/>
    <property type="match status" value="2"/>
</dbReference>
<dbReference type="GO" id="GO:0032934">
    <property type="term" value="F:sterol binding"/>
    <property type="evidence" value="ECO:0007669"/>
    <property type="project" value="TreeGrafter"/>
</dbReference>
<dbReference type="InterPro" id="IPR032190">
    <property type="entry name" value="NPC1_N"/>
</dbReference>
<evidence type="ECO:0000256" key="9">
    <source>
        <dbReference type="ARBA" id="ARBA00023098"/>
    </source>
</evidence>
<dbReference type="PaxDb" id="121845-A0A3Q0IWF7"/>
<comment type="catalytic activity">
    <reaction evidence="15">
        <text>cholesterol(in) = cholesterol(out)</text>
        <dbReference type="Rhea" id="RHEA:39747"/>
        <dbReference type="ChEBI" id="CHEBI:16113"/>
    </reaction>
</comment>
<keyword evidence="7 17" id="KW-1133">Transmembrane helix</keyword>
<feature type="transmembrane region" description="Helical" evidence="17">
    <location>
        <begin position="749"/>
        <end position="771"/>
    </location>
</feature>
<evidence type="ECO:0000256" key="8">
    <source>
        <dbReference type="ARBA" id="ARBA00023055"/>
    </source>
</evidence>
<feature type="transmembrane region" description="Helical" evidence="17">
    <location>
        <begin position="783"/>
        <end position="807"/>
    </location>
</feature>
<dbReference type="FunFam" id="1.20.1640.10:FF:000010">
    <property type="entry name" value="NPC intracellular cholesterol transporter 1"/>
    <property type="match status" value="1"/>
</dbReference>
<keyword evidence="12" id="KW-1207">Sterol metabolism</keyword>
<evidence type="ECO:0000256" key="2">
    <source>
        <dbReference type="ARBA" id="ARBA00005585"/>
    </source>
</evidence>
<keyword evidence="10 17" id="KW-0472">Membrane</keyword>
<evidence type="ECO:0000256" key="5">
    <source>
        <dbReference type="ARBA" id="ARBA00022692"/>
    </source>
</evidence>
<dbReference type="GO" id="GO:0015918">
    <property type="term" value="P:sterol transport"/>
    <property type="evidence" value="ECO:0007669"/>
    <property type="project" value="TreeGrafter"/>
</dbReference>
<dbReference type="InterPro" id="IPR053956">
    <property type="entry name" value="NPC1_MLD"/>
</dbReference>
<keyword evidence="5 17" id="KW-0812">Transmembrane</keyword>
<feature type="transmembrane region" description="Helical" evidence="17">
    <location>
        <begin position="1368"/>
        <end position="1386"/>
    </location>
</feature>
<keyword evidence="6 18" id="KW-0732">Signal</keyword>
<dbReference type="Pfam" id="PF22314">
    <property type="entry name" value="NPC1_MLD"/>
    <property type="match status" value="1"/>
</dbReference>
<sequence length="1484" mass="167065">MSLVRTVSLFLMCCFFMIMQVRAEDAYTCVMYGHCHKNDRGFHQNCAFNGTAQPLQDKDGLEILQKLCPHLYQGSDTKTCCDGEQLKKLHDNLGMLYPMVSRCPSCFHSMTNFICDFACATDQSRFMNATRVLPSKNGAAYVDEVQVFMTEKYMQGSFDACKHVSFPATGTRAMDALCGAWNAVTCTPRRWYNYMYDPMLNGYAPMTARFVFTDAPVGRFIPVNPRVIPCNESVDEFTSPCTCSDCQASCPSLKKSPVLPQPMVWHLPDIRTILWVVSILFFTLTSLFLTLHYRRERMSPPKSGKVKKPEFLDVAYSAERSVQDQLEEESKSEFKTITLSYVIMFLYVSIALGHVKNCSTLLVSRGALSRSDCVTDPGQTIDGLKVMPFLVLAIGVDNMFIIVQTYQREKRNPDESLEEHIGRTLGKVASSILLTTISETVCFFLGGLSDMPAVRGFALYGSVKMMFFRWYNYMYDPMLNGYAPMTARFVFTDVPVGRFIPVNPRVIPCNESVDEFTSPCTCSDCQASCPSLKKSPGLPQPMVWHLPDIRTILWVVSILFFTLTSLFLTLHYRRERMSPPKSVSCDISDGFQSSKVFQPRFSTVSRKSRVLQPSEDANYSNHFETSHLRQNKAVRFQDIDLGKSSVFEQWGFLLELFLQRQFTSIGYMCAKNPMKVLLTGILLTSALAFGIRHLEVTTDPVKLWASPNSRVMPFLVLAIGVDNMFIIVQSYQREKRNPDESLEEHIGRTLGKVASSILLTSISETVCFFLGGLSDMPAVRGFALYAALALLIDFVLQITCFVSLLTLDSKKQDSGLDFVSCIKSDGLSRPQSVEDISSHPEVHSYYDSPSFSVYNFFKSVYIPFLLSKYVRPLVIMAFLLLLCSSIVVIPNIDIGLDKELSVSEDSYVYKYFTLGKPDLGLEKICFAPLSTSSSNNQSNCAVQSIWGYYKNNEAMFNRIGSDREGFPTNYLDQFLKCSHNPYQCLAPFGGPIDPAIALGGFPDVNDPERSLYVDAAYQKATAVIITFIVKNHHDPNKLKPTSAPLSHHDITPSPISSTSVSPSHPVPLGEDSRLHRYFSEGHHDSVRSRPPRRSATMTLHSGRTYIETPSNSWLDDYFGWSSAAESCCKMTPDGTFCPHANLACDICDLSYNNIHRPDEDSFQRFISYFLKDDPDQFCVKGGHAAYSQAVNIYEHNNKTQVGASHFQAFHTVLKSSKDYYSALLQARSLAENITQVLQHKLNTTDVTVFPYSVFYVFFEQYLTSWKDMLSSLGISLLAIFLVSFVLMAFNLSAACIIVLTISMTIINITGFMYWWGISLNALSTVNLVMAIGISVEFCSHFVHSFTSSIHASPIERVSESLSETGSSVFSGITLTKFGGIIVLAFARSKIFKIFYFRMYLLIVIFGAMHGLVFLPVLLSYIGPPINREKYKYHLMKSRLRSNGILMEETRILNKKNNVTNNKNNNNNIVNNNFEEKYIKNISDI</sequence>